<dbReference type="PROSITE" id="PS00704">
    <property type="entry name" value="PROK_CO2_ANHYDRASE_1"/>
    <property type="match status" value="1"/>
</dbReference>
<dbReference type="AlphaFoldDB" id="U2YQD4"/>
<comment type="caution">
    <text evidence="9">The sequence shown here is derived from an EMBL/GenBank/DDBJ whole genome shotgun (WGS) entry which is preliminary data.</text>
</comment>
<dbReference type="CDD" id="cd00883">
    <property type="entry name" value="beta_CA_cladeA"/>
    <property type="match status" value="1"/>
</dbReference>
<feature type="binding site" evidence="7">
    <location>
        <position position="120"/>
    </location>
    <ligand>
        <name>Zn(2+)</name>
        <dbReference type="ChEBI" id="CHEBI:29105"/>
    </ligand>
</feature>
<dbReference type="EC" id="4.2.1.1" evidence="2 8"/>
<dbReference type="PANTHER" id="PTHR11002">
    <property type="entry name" value="CARBONIC ANHYDRASE"/>
    <property type="match status" value="1"/>
</dbReference>
<organism evidence="9 10">
    <name type="scientific">Caenibius tardaugens NBRC 16725</name>
    <dbReference type="NCBI Taxonomy" id="1219035"/>
    <lineage>
        <taxon>Bacteria</taxon>
        <taxon>Pseudomonadati</taxon>
        <taxon>Pseudomonadota</taxon>
        <taxon>Alphaproteobacteria</taxon>
        <taxon>Sphingomonadales</taxon>
        <taxon>Erythrobacteraceae</taxon>
        <taxon>Caenibius</taxon>
    </lineage>
</organism>
<dbReference type="Gene3D" id="3.40.1050.10">
    <property type="entry name" value="Carbonic anhydrase"/>
    <property type="match status" value="1"/>
</dbReference>
<evidence type="ECO:0000256" key="3">
    <source>
        <dbReference type="ARBA" id="ARBA00022723"/>
    </source>
</evidence>
<dbReference type="KEGG" id="ntd:EGO55_10570"/>
<dbReference type="SMART" id="SM00947">
    <property type="entry name" value="Pro_CA"/>
    <property type="match status" value="1"/>
</dbReference>
<feature type="binding site" evidence="7">
    <location>
        <position position="63"/>
    </location>
    <ligand>
        <name>Zn(2+)</name>
        <dbReference type="ChEBI" id="CHEBI:29105"/>
    </ligand>
</feature>
<accession>U2YQD4</accession>
<evidence type="ECO:0000313" key="9">
    <source>
        <dbReference type="EMBL" id="GAD50862.1"/>
    </source>
</evidence>
<keyword evidence="5 8" id="KW-0456">Lyase</keyword>
<evidence type="ECO:0000313" key="10">
    <source>
        <dbReference type="Proteomes" id="UP000016568"/>
    </source>
</evidence>
<evidence type="ECO:0000256" key="7">
    <source>
        <dbReference type="PIRSR" id="PIRSR601765-1"/>
    </source>
</evidence>
<dbReference type="GO" id="GO:0004089">
    <property type="term" value="F:carbonate dehydratase activity"/>
    <property type="evidence" value="ECO:0007669"/>
    <property type="project" value="UniProtKB-UniRule"/>
</dbReference>
<gene>
    <name evidence="9" type="ORF">NT2_12_01210</name>
</gene>
<evidence type="ECO:0000256" key="8">
    <source>
        <dbReference type="RuleBase" id="RU003956"/>
    </source>
</evidence>
<keyword evidence="4 7" id="KW-0862">Zinc</keyword>
<comment type="function">
    <text evidence="8">Reversible hydration of carbon dioxide.</text>
</comment>
<dbReference type="SUPFAM" id="SSF53056">
    <property type="entry name" value="beta-carbonic anhydrase, cab"/>
    <property type="match status" value="1"/>
</dbReference>
<dbReference type="PANTHER" id="PTHR11002:SF76">
    <property type="entry name" value="CARBONIC ANHYDRASE"/>
    <property type="match status" value="1"/>
</dbReference>
<dbReference type="Proteomes" id="UP000016568">
    <property type="component" value="Unassembled WGS sequence"/>
</dbReference>
<sequence length="229" mass="24739">MSETQASRNVPETVSAPHGGDGLPSLFARNRAWANYKTLVDPSFFSRLIGQQHPSYFWIGCSDSRVPATEIVNLDPGEMFVHRNVANLAMESDPNFAAALQFAIEVLHVEHVIVVGHYGCGGIQAAMIPATNDAIGNWLAPVRALHHDHPCMAVSNQPDPDALCERNVVAQVQALATNPLVHAAWDAQAKLTLHGWIYSISDGLLRTVCEAVHGRLSTPPPFVDGVDAP</sequence>
<comment type="catalytic activity">
    <reaction evidence="6 8">
        <text>hydrogencarbonate + H(+) = CO2 + H2O</text>
        <dbReference type="Rhea" id="RHEA:10748"/>
        <dbReference type="ChEBI" id="CHEBI:15377"/>
        <dbReference type="ChEBI" id="CHEBI:15378"/>
        <dbReference type="ChEBI" id="CHEBI:16526"/>
        <dbReference type="ChEBI" id="CHEBI:17544"/>
        <dbReference type="EC" id="4.2.1.1"/>
    </reaction>
</comment>
<dbReference type="PROSITE" id="PS00705">
    <property type="entry name" value="PROK_CO2_ANHYDRASE_2"/>
    <property type="match status" value="1"/>
</dbReference>
<dbReference type="GO" id="GO:0008270">
    <property type="term" value="F:zinc ion binding"/>
    <property type="evidence" value="ECO:0007669"/>
    <property type="project" value="UniProtKB-UniRule"/>
</dbReference>
<keyword evidence="3 7" id="KW-0479">Metal-binding</keyword>
<evidence type="ECO:0000256" key="5">
    <source>
        <dbReference type="ARBA" id="ARBA00023239"/>
    </source>
</evidence>
<dbReference type="InterPro" id="IPR015892">
    <property type="entry name" value="Carbonic_anhydrase_CS"/>
</dbReference>
<evidence type="ECO:0000256" key="2">
    <source>
        <dbReference type="ARBA" id="ARBA00012925"/>
    </source>
</evidence>
<dbReference type="Pfam" id="PF00484">
    <property type="entry name" value="Pro_CA"/>
    <property type="match status" value="1"/>
</dbReference>
<dbReference type="InterPro" id="IPR001765">
    <property type="entry name" value="Carbonic_anhydrase"/>
</dbReference>
<reference evidence="9 10" key="1">
    <citation type="submission" date="2013-09" db="EMBL/GenBank/DDBJ databases">
        <title>Whole genome shotgun sequence of Novosphingobium tardaugens NBRC 16725.</title>
        <authorList>
            <person name="Isaki S."/>
            <person name="Hosoyama A."/>
            <person name="Tsuchikane K."/>
            <person name="Katsumata H."/>
            <person name="Ando Y."/>
            <person name="Yamazaki S."/>
            <person name="Fujita N."/>
        </authorList>
    </citation>
    <scope>NUCLEOTIDE SEQUENCE [LARGE SCALE GENOMIC DNA]</scope>
    <source>
        <strain evidence="9 10">NBRC 16725</strain>
    </source>
</reference>
<feature type="binding site" evidence="7">
    <location>
        <position position="117"/>
    </location>
    <ligand>
        <name>Zn(2+)</name>
        <dbReference type="ChEBI" id="CHEBI:29105"/>
    </ligand>
</feature>
<evidence type="ECO:0000256" key="6">
    <source>
        <dbReference type="ARBA" id="ARBA00048348"/>
    </source>
</evidence>
<keyword evidence="10" id="KW-1185">Reference proteome</keyword>
<dbReference type="GO" id="GO:0015976">
    <property type="term" value="P:carbon utilization"/>
    <property type="evidence" value="ECO:0007669"/>
    <property type="project" value="InterPro"/>
</dbReference>
<evidence type="ECO:0000256" key="1">
    <source>
        <dbReference type="ARBA" id="ARBA00006217"/>
    </source>
</evidence>
<dbReference type="OrthoDB" id="9797527at2"/>
<comment type="similarity">
    <text evidence="1 8">Belongs to the beta-class carbonic anhydrase family.</text>
</comment>
<dbReference type="InterPro" id="IPR036874">
    <property type="entry name" value="Carbonic_anhydrase_sf"/>
</dbReference>
<proteinExistence type="inferred from homology"/>
<feature type="binding site" evidence="7">
    <location>
        <position position="61"/>
    </location>
    <ligand>
        <name>Zn(2+)</name>
        <dbReference type="ChEBI" id="CHEBI:29105"/>
    </ligand>
</feature>
<dbReference type="RefSeq" id="WP_021691680.1">
    <property type="nucleotide sequence ID" value="NZ_BASZ01000012.1"/>
</dbReference>
<comment type="cofactor">
    <cofactor evidence="7">
        <name>Zn(2+)</name>
        <dbReference type="ChEBI" id="CHEBI:29105"/>
    </cofactor>
    <text evidence="7">Binds 1 zinc ion per subunit.</text>
</comment>
<name>U2YQD4_9SPHN</name>
<dbReference type="EMBL" id="BASZ01000012">
    <property type="protein sequence ID" value="GAD50862.1"/>
    <property type="molecule type" value="Genomic_DNA"/>
</dbReference>
<evidence type="ECO:0000256" key="4">
    <source>
        <dbReference type="ARBA" id="ARBA00022833"/>
    </source>
</evidence>
<protein>
    <recommendedName>
        <fullName evidence="2 8">Carbonic anhydrase</fullName>
        <ecNumber evidence="2 8">4.2.1.1</ecNumber>
    </recommendedName>
    <alternativeName>
        <fullName evidence="8">Carbonate dehydratase</fullName>
    </alternativeName>
</protein>
<dbReference type="eggNOG" id="COG0288">
    <property type="taxonomic scope" value="Bacteria"/>
</dbReference>